<keyword evidence="1" id="KW-0732">Signal</keyword>
<reference evidence="2 3" key="1">
    <citation type="submission" date="2018-06" db="EMBL/GenBank/DDBJ databases">
        <title>Genomic Encyclopedia of Type Strains, Phase IV (KMG-IV): sequencing the most valuable type-strain genomes for metagenomic binning, comparative biology and taxonomic classification.</title>
        <authorList>
            <person name="Goeker M."/>
        </authorList>
    </citation>
    <scope>NUCLEOTIDE SEQUENCE [LARGE SCALE GENOMIC DNA]</scope>
    <source>
        <strain evidence="2 3">DSM 18048</strain>
    </source>
</reference>
<evidence type="ECO:0000313" key="3">
    <source>
        <dbReference type="Proteomes" id="UP000248326"/>
    </source>
</evidence>
<dbReference type="AlphaFoldDB" id="A0A318S2B5"/>
<accession>A0A318S2B5</accession>
<sequence length="155" mass="15981">MTRTIRTLALSALAALTLTTSLASASSVLSYVTTYDAQGYYSNVATLDANQYGVTTSLFVPAGLLGLDDVSGTDESGRVQLTAITTSVSGVSFDLNAASIASTALQDGMLRVDVIAYSDGWQGNGVYPVVLTLKNTSTGQSVDVQANVVVTNNGQ</sequence>
<feature type="chain" id="PRO_5016461021" evidence="1">
    <location>
        <begin position="26"/>
        <end position="155"/>
    </location>
</feature>
<evidence type="ECO:0000256" key="1">
    <source>
        <dbReference type="SAM" id="SignalP"/>
    </source>
</evidence>
<comment type="caution">
    <text evidence="2">The sequence shown here is derived from an EMBL/GenBank/DDBJ whole genome shotgun (WGS) entry which is preliminary data.</text>
</comment>
<protein>
    <submittedName>
        <fullName evidence="2">Uncharacterized protein</fullName>
    </submittedName>
</protein>
<dbReference type="EMBL" id="QJSX01000023">
    <property type="protein sequence ID" value="PYE49431.1"/>
    <property type="molecule type" value="Genomic_DNA"/>
</dbReference>
<keyword evidence="3" id="KW-1185">Reference proteome</keyword>
<organism evidence="2 3">
    <name type="scientific">Deinococcus yavapaiensis KR-236</name>
    <dbReference type="NCBI Taxonomy" id="694435"/>
    <lineage>
        <taxon>Bacteria</taxon>
        <taxon>Thermotogati</taxon>
        <taxon>Deinococcota</taxon>
        <taxon>Deinococci</taxon>
        <taxon>Deinococcales</taxon>
        <taxon>Deinococcaceae</taxon>
        <taxon>Deinococcus</taxon>
    </lineage>
</organism>
<dbReference type="RefSeq" id="WP_110888679.1">
    <property type="nucleotide sequence ID" value="NZ_QJSX01000023.1"/>
</dbReference>
<gene>
    <name evidence="2" type="ORF">DES52_12325</name>
</gene>
<feature type="signal peptide" evidence="1">
    <location>
        <begin position="1"/>
        <end position="25"/>
    </location>
</feature>
<proteinExistence type="predicted"/>
<name>A0A318S2B5_9DEIO</name>
<dbReference type="Proteomes" id="UP000248326">
    <property type="component" value="Unassembled WGS sequence"/>
</dbReference>
<evidence type="ECO:0000313" key="2">
    <source>
        <dbReference type="EMBL" id="PYE49431.1"/>
    </source>
</evidence>